<dbReference type="AlphaFoldDB" id="A0A6P2CG70"/>
<dbReference type="Proteomes" id="UP000471120">
    <property type="component" value="Unassembled WGS sequence"/>
</dbReference>
<evidence type="ECO:0008006" key="3">
    <source>
        <dbReference type="Google" id="ProtNLM"/>
    </source>
</evidence>
<sequence length="452" mass="47685">MPRPDPSASTRDPQRRARRRIRPWERFALVGLVLAVAVSVAITVTARGDDETGAHHLTGEDAVAVAALLARWGDAVRTADDRALGAVVDRSAPAGFLDAERMRAATVAAIGMSTFDYVLADGADATVPAGLAESIGADAVLAPDVELRYAIDGIDPRPMTEPAPVLLARRGDRWTVVSDALVGDAPAEDETAGDGRWRGPWDFGTHGVVRTRDGSLVVGHESDAALTESVAEALPDAIAAVSRMWDGEWPRRAAVVLTATHDEFAALVGSGHAGANVAAVSVSDSVDREAGVATGQRIVFSPASRERLDARSRAVVLRHEMTHIAARTETVDGSPLWMLEGYAEYVANRGDRAPAQIAPELARRVRAGEVPESLPDDAAFTDAGAGPPAYEVSWSMSAFVADRYGENTLTRLYRALATGPDADVAGVFESVLGASETDVLAAWRSWTASTLG</sequence>
<protein>
    <recommendedName>
        <fullName evidence="3">Peptidase MA-like domain-containing protein</fullName>
    </recommendedName>
</protein>
<evidence type="ECO:0000313" key="2">
    <source>
        <dbReference type="Proteomes" id="UP000471120"/>
    </source>
</evidence>
<accession>A0A6P2CG70</accession>
<gene>
    <name evidence="1" type="ORF">DW322_15930</name>
</gene>
<proteinExistence type="predicted"/>
<name>A0A6P2CG70_9NOCA</name>
<comment type="caution">
    <text evidence="1">The sequence shown here is derived from an EMBL/GenBank/DDBJ whole genome shotgun (WGS) entry which is preliminary data.</text>
</comment>
<dbReference type="EMBL" id="QRCM01000001">
    <property type="protein sequence ID" value="TXG91423.1"/>
    <property type="molecule type" value="Genomic_DNA"/>
</dbReference>
<evidence type="ECO:0000313" key="1">
    <source>
        <dbReference type="EMBL" id="TXG91423.1"/>
    </source>
</evidence>
<organism evidence="1 2">
    <name type="scientific">Rhodococcus rhodnii</name>
    <dbReference type="NCBI Taxonomy" id="38312"/>
    <lineage>
        <taxon>Bacteria</taxon>
        <taxon>Bacillati</taxon>
        <taxon>Actinomycetota</taxon>
        <taxon>Actinomycetes</taxon>
        <taxon>Mycobacteriales</taxon>
        <taxon>Nocardiaceae</taxon>
        <taxon>Rhodococcus</taxon>
    </lineage>
</organism>
<dbReference type="RefSeq" id="WP_010836569.1">
    <property type="nucleotide sequence ID" value="NZ_QRCM01000001.1"/>
</dbReference>
<reference evidence="1 2" key="1">
    <citation type="submission" date="2018-07" db="EMBL/GenBank/DDBJ databases">
        <title>Genome sequence of Rhodococcus rhodnii ATCC 35071 from Rhodnius prolixus.</title>
        <authorList>
            <person name="Patel V."/>
            <person name="Vogel K.J."/>
        </authorList>
    </citation>
    <scope>NUCLEOTIDE SEQUENCE [LARGE SCALE GENOMIC DNA]</scope>
    <source>
        <strain evidence="1 2">ATCC 35071</strain>
    </source>
</reference>